<sequence>MDEPSTTLWGSDDPGVITSWEQWGNTIGWADVCPDGSEPGIIEKDGVEYPACLSTGIFYAPPFLPPALLELAWPEDWGVLPPG</sequence>
<protein>
    <submittedName>
        <fullName evidence="1">Uncharacterized protein</fullName>
    </submittedName>
</protein>
<reference evidence="1" key="2">
    <citation type="submission" date="2015-07" db="EMBL/GenBank/DDBJ databases">
        <title>Plasmids, circular viruses and viroids from rat gut.</title>
        <authorList>
            <person name="Jorgensen T.J."/>
            <person name="Hansen M.A."/>
            <person name="Xu Z."/>
            <person name="Tabak M.A."/>
            <person name="Sorensen S.J."/>
            <person name="Hansen L.H."/>
        </authorList>
    </citation>
    <scope>NUCLEOTIDE SEQUENCE</scope>
    <source>
        <strain evidence="1">RGFK1197</strain>
    </source>
</reference>
<accession>A0A0H5Q3L6</accession>
<reference evidence="1" key="1">
    <citation type="submission" date="2015-06" db="EMBL/GenBank/DDBJ databases">
        <authorList>
            <person name="Joergensen T."/>
        </authorList>
    </citation>
    <scope>NUCLEOTIDE SEQUENCE</scope>
    <source>
        <strain evidence="1">RGFK1197</strain>
    </source>
</reference>
<dbReference type="AlphaFoldDB" id="A0A0H5Q3L6"/>
<evidence type="ECO:0000313" key="1">
    <source>
        <dbReference type="EMBL" id="CRY96656.1"/>
    </source>
</evidence>
<organism evidence="1">
    <name type="scientific">uncultured prokaryote</name>
    <dbReference type="NCBI Taxonomy" id="198431"/>
    <lineage>
        <taxon>unclassified sequences</taxon>
        <taxon>environmental samples</taxon>
    </lineage>
</organism>
<dbReference type="EMBL" id="LN853771">
    <property type="protein sequence ID" value="CRY96656.1"/>
    <property type="molecule type" value="Genomic_DNA"/>
</dbReference>
<proteinExistence type="predicted"/>
<name>A0A0H5Q3L6_9ZZZZ</name>